<reference evidence="8" key="1">
    <citation type="submission" date="2021-08" db="EMBL/GenBank/DDBJ databases">
        <title>WGS assembly of Ceratopteris richardii.</title>
        <authorList>
            <person name="Marchant D.B."/>
            <person name="Chen G."/>
            <person name="Jenkins J."/>
            <person name="Shu S."/>
            <person name="Leebens-Mack J."/>
            <person name="Grimwood J."/>
            <person name="Schmutz J."/>
            <person name="Soltis P."/>
            <person name="Soltis D."/>
            <person name="Chen Z.-H."/>
        </authorList>
    </citation>
    <scope>NUCLEOTIDE SEQUENCE</scope>
    <source>
        <strain evidence="8">Whitten #5841</strain>
        <tissue evidence="8">Leaf</tissue>
    </source>
</reference>
<evidence type="ECO:0000259" key="7">
    <source>
        <dbReference type="Pfam" id="PF01490"/>
    </source>
</evidence>
<feature type="transmembrane region" description="Helical" evidence="6">
    <location>
        <begin position="397"/>
        <end position="420"/>
    </location>
</feature>
<dbReference type="InterPro" id="IPR013057">
    <property type="entry name" value="AA_transpt_TM"/>
</dbReference>
<evidence type="ECO:0000256" key="5">
    <source>
        <dbReference type="ARBA" id="ARBA00023136"/>
    </source>
</evidence>
<comment type="subcellular location">
    <subcellularLocation>
        <location evidence="1">Membrane</location>
        <topology evidence="1">Multi-pass membrane protein</topology>
    </subcellularLocation>
</comment>
<sequence>MGAMSLEVKKVGEVLERDVEECRTQIKASQEQHEGGSCVEEQGSMVVVDVEHGGRCDGNDDHDLSKELKTAGWLGTNVYVPPDVAPLLPASLMCSSGKEHPNAIACPPCDADGTLKYENGFNNSNPAFCGGLTSCAVNVRRSDTLLTLPTAGAAADLLQLPQAAPPAHKNPSPTSKFMIPLSSVSPALLPITATTTADLGKSSVYFFSKFAAADNDKPVAKEHAIQPLTDADKLKVIHLSSDPPTVGKSTFFQATLNCLSLLYGLGVLSSPFAVAKTGWMGVVVSVMLSTAYAYAAYLMARCVDFDPACSNYQDIAKLTLGTRMRKLINALFYMELTGTLMGYCISMGDNLDYIFPHVGFGLPGMSNRNFMICIVVLIILPSVWLRDLSALSFTSLWCIISSILLLVAVLLAATVNHIGFKHPIPLLHIKGVPVAAGLYAFSYGGTSVFPSIYKSMKEPRRFPQVWGWQGPICSASIRPPR</sequence>
<dbReference type="PANTHER" id="PTHR22950:SF696">
    <property type="entry name" value="AMINO ACID TRANSPORTER TRANSMEMBRANE DOMAIN-CONTAINING PROTEIN"/>
    <property type="match status" value="1"/>
</dbReference>
<keyword evidence="3" id="KW-0029">Amino-acid transport</keyword>
<organism evidence="8 9">
    <name type="scientific">Ceratopteris richardii</name>
    <name type="common">Triangle waterfern</name>
    <dbReference type="NCBI Taxonomy" id="49495"/>
    <lineage>
        <taxon>Eukaryota</taxon>
        <taxon>Viridiplantae</taxon>
        <taxon>Streptophyta</taxon>
        <taxon>Embryophyta</taxon>
        <taxon>Tracheophyta</taxon>
        <taxon>Polypodiopsida</taxon>
        <taxon>Polypodiidae</taxon>
        <taxon>Polypodiales</taxon>
        <taxon>Pteridineae</taxon>
        <taxon>Pteridaceae</taxon>
        <taxon>Parkerioideae</taxon>
        <taxon>Ceratopteris</taxon>
    </lineage>
</organism>
<feature type="transmembrane region" description="Helical" evidence="6">
    <location>
        <begin position="432"/>
        <end position="453"/>
    </location>
</feature>
<dbReference type="Proteomes" id="UP000825935">
    <property type="component" value="Chromosome 4"/>
</dbReference>
<accession>A0A8T2UPR0</accession>
<evidence type="ECO:0000313" key="8">
    <source>
        <dbReference type="EMBL" id="KAH7438171.1"/>
    </source>
</evidence>
<feature type="domain" description="Amino acid transporter transmembrane" evidence="7">
    <location>
        <begin position="248"/>
        <end position="466"/>
    </location>
</feature>
<evidence type="ECO:0000256" key="4">
    <source>
        <dbReference type="ARBA" id="ARBA00022989"/>
    </source>
</evidence>
<gene>
    <name evidence="8" type="ORF">KP509_04G003800</name>
</gene>
<evidence type="ECO:0000256" key="1">
    <source>
        <dbReference type="ARBA" id="ARBA00004141"/>
    </source>
</evidence>
<evidence type="ECO:0000313" key="9">
    <source>
        <dbReference type="Proteomes" id="UP000825935"/>
    </source>
</evidence>
<feature type="transmembrane region" description="Helical" evidence="6">
    <location>
        <begin position="368"/>
        <end position="385"/>
    </location>
</feature>
<comment type="caution">
    <text evidence="8">The sequence shown here is derived from an EMBL/GenBank/DDBJ whole genome shotgun (WGS) entry which is preliminary data.</text>
</comment>
<dbReference type="GO" id="GO:0005774">
    <property type="term" value="C:vacuolar membrane"/>
    <property type="evidence" value="ECO:0007669"/>
    <property type="project" value="TreeGrafter"/>
</dbReference>
<dbReference type="EMBL" id="CM035409">
    <property type="protein sequence ID" value="KAH7438171.1"/>
    <property type="molecule type" value="Genomic_DNA"/>
</dbReference>
<evidence type="ECO:0000256" key="6">
    <source>
        <dbReference type="SAM" id="Phobius"/>
    </source>
</evidence>
<keyword evidence="2 6" id="KW-0812">Transmembrane</keyword>
<dbReference type="PANTHER" id="PTHR22950">
    <property type="entry name" value="AMINO ACID TRANSPORTER"/>
    <property type="match status" value="1"/>
</dbReference>
<feature type="transmembrane region" description="Helical" evidence="6">
    <location>
        <begin position="279"/>
        <end position="300"/>
    </location>
</feature>
<dbReference type="OrthoDB" id="655540at2759"/>
<keyword evidence="4 6" id="KW-1133">Transmembrane helix</keyword>
<evidence type="ECO:0000256" key="2">
    <source>
        <dbReference type="ARBA" id="ARBA00022692"/>
    </source>
</evidence>
<evidence type="ECO:0000256" key="3">
    <source>
        <dbReference type="ARBA" id="ARBA00022970"/>
    </source>
</evidence>
<feature type="transmembrane region" description="Helical" evidence="6">
    <location>
        <begin position="327"/>
        <end position="348"/>
    </location>
</feature>
<keyword evidence="5 6" id="KW-0472">Membrane</keyword>
<name>A0A8T2UPR0_CERRI</name>
<dbReference type="GO" id="GO:0015179">
    <property type="term" value="F:L-amino acid transmembrane transporter activity"/>
    <property type="evidence" value="ECO:0007669"/>
    <property type="project" value="TreeGrafter"/>
</dbReference>
<keyword evidence="9" id="KW-1185">Reference proteome</keyword>
<dbReference type="Pfam" id="PF01490">
    <property type="entry name" value="Aa_trans"/>
    <property type="match status" value="1"/>
</dbReference>
<keyword evidence="3" id="KW-0813">Transport</keyword>
<proteinExistence type="predicted"/>
<dbReference type="AlphaFoldDB" id="A0A8T2UPR0"/>
<protein>
    <recommendedName>
        <fullName evidence="7">Amino acid transporter transmembrane domain-containing protein</fullName>
    </recommendedName>
</protein>
<dbReference type="Gene3D" id="1.20.1740.10">
    <property type="entry name" value="Amino acid/polyamine transporter I"/>
    <property type="match status" value="1"/>
</dbReference>